<dbReference type="NCBIfam" id="NF002558">
    <property type="entry name" value="PRK02126.1"/>
    <property type="match status" value="1"/>
</dbReference>
<sequence length="334" mass="36744">MRPSLHPSLVNGRFGDPALFVERLHHRGALLFDLGDLAPLSARDLLRVSHVFVTHCHMDHFIGFDALLRVSVGREKSVTLVGPVGFRDRVWHKLQAYDWDLVGRYDTELAFHVTELMADGRAASASFRFSHAFARGDEGERAMADGVVADEPDFQVRAVTLDHHGPCLGFTVAERAHVNVWRNRLDERGLPTGPWLQALKQAVLEGRGDDHPVALPDGGSAPLGELRPLVSVSRGQKIAYVTDVADTASNRNAIVRLAADADLLFIESRFAAIDVERARDRAHLTTTAAGEIGRAAGVRRLEPFHFSPKYEGEELRMLDEVAAAFGEPTGSGRR</sequence>
<protein>
    <submittedName>
        <fullName evidence="2">Ribonuclease Z</fullName>
        <ecNumber evidence="2">3.1.26.11</ecNumber>
    </submittedName>
</protein>
<dbReference type="InterPro" id="IPR001279">
    <property type="entry name" value="Metallo-B-lactamas"/>
</dbReference>
<name>A0A2U2J1D8_9SPHN</name>
<evidence type="ECO:0000313" key="3">
    <source>
        <dbReference type="Proteomes" id="UP000245916"/>
    </source>
</evidence>
<dbReference type="PANTHER" id="PTHR46018:SF7">
    <property type="entry name" value="RIBONUCLEASE Z"/>
    <property type="match status" value="1"/>
</dbReference>
<keyword evidence="2" id="KW-0378">Hydrolase</keyword>
<dbReference type="AlphaFoldDB" id="A0A2U2J1D8"/>
<dbReference type="InterPro" id="IPR036866">
    <property type="entry name" value="RibonucZ/Hydroxyglut_hydro"/>
</dbReference>
<organism evidence="2 3">
    <name type="scientific">Allosphingosinicella humi</name>
    <dbReference type="NCBI Taxonomy" id="2068657"/>
    <lineage>
        <taxon>Bacteria</taxon>
        <taxon>Pseudomonadati</taxon>
        <taxon>Pseudomonadota</taxon>
        <taxon>Alphaproteobacteria</taxon>
        <taxon>Sphingomonadales</taxon>
        <taxon>Sphingomonadaceae</taxon>
        <taxon>Allosphingosinicella</taxon>
    </lineage>
</organism>
<feature type="domain" description="Metallo-beta-lactamase" evidence="1">
    <location>
        <begin position="41"/>
        <end position="100"/>
    </location>
</feature>
<dbReference type="EMBL" id="QFFF01000001">
    <property type="protein sequence ID" value="PWG02155.1"/>
    <property type="molecule type" value="Genomic_DNA"/>
</dbReference>
<dbReference type="GO" id="GO:0042781">
    <property type="term" value="F:3'-tRNA processing endoribonuclease activity"/>
    <property type="evidence" value="ECO:0007669"/>
    <property type="project" value="UniProtKB-EC"/>
</dbReference>
<dbReference type="Pfam" id="PF00753">
    <property type="entry name" value="Lactamase_B"/>
    <property type="match status" value="1"/>
</dbReference>
<dbReference type="RefSeq" id="WP_109270295.1">
    <property type="nucleotide sequence ID" value="NZ_QFFF01000001.1"/>
</dbReference>
<accession>A0A2U2J1D8</accession>
<reference evidence="2 3" key="1">
    <citation type="submission" date="2018-05" db="EMBL/GenBank/DDBJ databases">
        <title>Genome of Sphingosinicella humi QZX222.</title>
        <authorList>
            <person name="Qiao Z."/>
            <person name="Wang G."/>
        </authorList>
    </citation>
    <scope>NUCLEOTIDE SEQUENCE [LARGE SCALE GENOMIC DNA]</scope>
    <source>
        <strain evidence="2 3">QZX222</strain>
    </source>
</reference>
<comment type="caution">
    <text evidence="2">The sequence shown here is derived from an EMBL/GenBank/DDBJ whole genome shotgun (WGS) entry which is preliminary data.</text>
</comment>
<dbReference type="SUPFAM" id="SSF56281">
    <property type="entry name" value="Metallo-hydrolase/oxidoreductase"/>
    <property type="match status" value="1"/>
</dbReference>
<evidence type="ECO:0000259" key="1">
    <source>
        <dbReference type="Pfam" id="PF00753"/>
    </source>
</evidence>
<proteinExistence type="predicted"/>
<dbReference type="EC" id="3.1.26.11" evidence="2"/>
<dbReference type="PANTHER" id="PTHR46018">
    <property type="entry name" value="ZINC PHOSPHODIESTERASE ELAC PROTEIN 1"/>
    <property type="match status" value="1"/>
</dbReference>
<dbReference type="OrthoDB" id="9803916at2"/>
<keyword evidence="3" id="KW-1185">Reference proteome</keyword>
<dbReference type="Gene3D" id="3.60.15.10">
    <property type="entry name" value="Ribonuclease Z/Hydroxyacylglutathione hydrolase-like"/>
    <property type="match status" value="1"/>
</dbReference>
<evidence type="ECO:0000313" key="2">
    <source>
        <dbReference type="EMBL" id="PWG02155.1"/>
    </source>
</evidence>
<dbReference type="Proteomes" id="UP000245916">
    <property type="component" value="Unassembled WGS sequence"/>
</dbReference>
<gene>
    <name evidence="2" type="ORF">DF286_04185</name>
</gene>